<comment type="caution">
    <text evidence="1">The sequence shown here is derived from an EMBL/GenBank/DDBJ whole genome shotgun (WGS) entry which is preliminary data.</text>
</comment>
<accession>A0A645JFH8</accession>
<proteinExistence type="predicted"/>
<dbReference type="EMBL" id="VSSQ01139280">
    <property type="protein sequence ID" value="MPN61952.1"/>
    <property type="molecule type" value="Genomic_DNA"/>
</dbReference>
<name>A0A645JFH8_9ZZZZ</name>
<reference evidence="1" key="1">
    <citation type="submission" date="2019-08" db="EMBL/GenBank/DDBJ databases">
        <authorList>
            <person name="Kucharzyk K."/>
            <person name="Murdoch R.W."/>
            <person name="Higgins S."/>
            <person name="Loffler F."/>
        </authorList>
    </citation>
    <scope>NUCLEOTIDE SEQUENCE</scope>
</reference>
<evidence type="ECO:0000313" key="1">
    <source>
        <dbReference type="EMBL" id="MPN61952.1"/>
    </source>
</evidence>
<dbReference type="AlphaFoldDB" id="A0A645JFH8"/>
<sequence length="144" mass="16328">MKFPLPTSMAKRNTVIMRVKRGRKSLAKRRKSVPMPSFLVPSRKNASRGRAGKTAVRTKLETNTSRSIPIASNRKRDNIISTMTAQKSRNVSNAASQRSCRCCGQVFLGLRGERRSRHKSGRCRALSAKLWLVGLMRRMTEKKR</sequence>
<gene>
    <name evidence="1" type="ORF">SDC9_209698</name>
</gene>
<organism evidence="1">
    <name type="scientific">bioreactor metagenome</name>
    <dbReference type="NCBI Taxonomy" id="1076179"/>
    <lineage>
        <taxon>unclassified sequences</taxon>
        <taxon>metagenomes</taxon>
        <taxon>ecological metagenomes</taxon>
    </lineage>
</organism>
<protein>
    <submittedName>
        <fullName evidence="1">Uncharacterized protein</fullName>
    </submittedName>
</protein>